<feature type="transmembrane region" description="Helical" evidence="1">
    <location>
        <begin position="239"/>
        <end position="264"/>
    </location>
</feature>
<reference evidence="2" key="1">
    <citation type="submission" date="2022-11" db="UniProtKB">
        <authorList>
            <consortium name="EnsemblMetazoa"/>
        </authorList>
    </citation>
    <scope>IDENTIFICATION</scope>
</reference>
<dbReference type="OrthoDB" id="5964095at2759"/>
<keyword evidence="1" id="KW-1133">Transmembrane helix</keyword>
<dbReference type="GeneID" id="119737162"/>
<name>A0A914AVA0_PATMI</name>
<keyword evidence="1" id="KW-0472">Membrane</keyword>
<keyword evidence="1" id="KW-0812">Transmembrane</keyword>
<dbReference type="OMA" id="TELCFES"/>
<keyword evidence="3" id="KW-1185">Reference proteome</keyword>
<evidence type="ECO:0000256" key="1">
    <source>
        <dbReference type="SAM" id="Phobius"/>
    </source>
</evidence>
<protein>
    <submittedName>
        <fullName evidence="2">Uncharacterized protein</fullName>
    </submittedName>
</protein>
<evidence type="ECO:0000313" key="2">
    <source>
        <dbReference type="EnsemblMetazoa" id="XP_038067211.1"/>
    </source>
</evidence>
<evidence type="ECO:0000313" key="3">
    <source>
        <dbReference type="Proteomes" id="UP000887568"/>
    </source>
</evidence>
<dbReference type="Proteomes" id="UP000887568">
    <property type="component" value="Unplaced"/>
</dbReference>
<organism evidence="2 3">
    <name type="scientific">Patiria miniata</name>
    <name type="common">Bat star</name>
    <name type="synonym">Asterina miniata</name>
    <dbReference type="NCBI Taxonomy" id="46514"/>
    <lineage>
        <taxon>Eukaryota</taxon>
        <taxon>Metazoa</taxon>
        <taxon>Echinodermata</taxon>
        <taxon>Eleutherozoa</taxon>
        <taxon>Asterozoa</taxon>
        <taxon>Asteroidea</taxon>
        <taxon>Valvatacea</taxon>
        <taxon>Valvatida</taxon>
        <taxon>Asterinidae</taxon>
        <taxon>Patiria</taxon>
    </lineage>
</organism>
<proteinExistence type="predicted"/>
<dbReference type="RefSeq" id="XP_038067211.1">
    <property type="nucleotide sequence ID" value="XM_038211283.1"/>
</dbReference>
<sequence>MVEGSLRSYDPLAYHVNNLEDIKPEVVRAHRQNNGDEIKRLLAQGDPSDYDVFICVNSGWHAFVLCVPANEVTPKNDPMNVFQDMPTDDPFAIPNQLLVWETELCFESEEQRMYKIRFKLSMFGELKPKIKRSFYIGKYKQVPVSGLQFAILRASPKRYKVLLDDCVEFAKTFCYELLSFSGNGREIEKSVEERLVSASGSGLSVEVLSRRIQSSALLGNTFLGGVDASAFLSAGRRPAVIICLVLFLVLYPIVVPLLVCYMVMSMMTSK</sequence>
<accession>A0A914AVA0</accession>
<dbReference type="AlphaFoldDB" id="A0A914AVA0"/>
<dbReference type="EnsemblMetazoa" id="XM_038211283.1">
    <property type="protein sequence ID" value="XP_038067211.1"/>
    <property type="gene ID" value="LOC119737162"/>
</dbReference>